<feature type="compositionally biased region" description="Low complexity" evidence="1">
    <location>
        <begin position="112"/>
        <end position="129"/>
    </location>
</feature>
<evidence type="ECO:0000256" key="1">
    <source>
        <dbReference type="SAM" id="MobiDB-lite"/>
    </source>
</evidence>
<dbReference type="EMBL" id="KL142437">
    <property type="protein sequence ID" value="KDR65640.1"/>
    <property type="molecule type" value="Genomic_DNA"/>
</dbReference>
<feature type="compositionally biased region" description="Low complexity" evidence="1">
    <location>
        <begin position="278"/>
        <end position="311"/>
    </location>
</feature>
<sequence length="790" mass="82189">MESPISTSLPPTSRMSRLYHSTSMPLAAAASAVAPLGPAGSGSGSVLSSPPRSPMPMGTVTSSSTSSANTASITSASTSTSTSTTTKISAPPVAMSILGQAQIHQIESETEMMLQSGKSSLSSGSQMPMPTSPPHHPPTSFIPMPRTHCSSSAGISIASTSGSPPSSGAMAVAAAASASVGVGGSLGRSLSVMSKAGDAEAAECGVEAGFVVGGGGGDGAEGECEGDGKGSGVVWQSEEVVLGWEWDDGNAVYSLPALLKTPGRFPPCPPFTSNSHLNSCSHDTSSTSTSTSHSHPHPNGNSTSNPNPNSTYDPHPPQPAPSPTPRQQMTNILHALSSTVTTCASGSRAKYCALEMDAETEGAAQAQAYEEKRARAGVNGRVKPNDTPAPALLSILLSGSPTPTPASPNLRRGGKGKEKAIEGDVNVEMLDGVEDLRRRPTAVECSAAGRMGLGIRIEDDPRDIETHVHVQSQRERERELEDAMAQARQRRHQQWPPRTQRRPAPHTHSDTFAICTTIVGCLPAVVSDWHVAAELVRELVAAIAGLDLSSSRPTTTAFFIGSSNCTLTSSITTPSPGARLSILEAGIASIPPPAAPSLSQRQLQSSPDAESQTKPQLQLQLHSPEETWTPIRRVDAGLSRRSASPAISSPSHTPEPALLALSSSSTSKSRQVDGGSPVLPAQDGEDVSVEDAVTIRPAKSRSTSIASSAPRRKVDEDVEMWVEQQAEEDGHELEERGMSSPLPSPTSASSGPICLRGSSSHCCRRIFVCCFSRGRSLSASCGKYGRKRKD</sequence>
<feature type="compositionally biased region" description="Low complexity" evidence="1">
    <location>
        <begin position="596"/>
        <end position="606"/>
    </location>
</feature>
<feature type="compositionally biased region" description="Low complexity" evidence="1">
    <location>
        <begin position="34"/>
        <end position="50"/>
    </location>
</feature>
<dbReference type="OrthoDB" id="3270854at2759"/>
<evidence type="ECO:0000313" key="3">
    <source>
        <dbReference type="Proteomes" id="UP000027222"/>
    </source>
</evidence>
<feature type="region of interest" description="Disordered" evidence="1">
    <location>
        <begin position="591"/>
        <end position="712"/>
    </location>
</feature>
<feature type="compositionally biased region" description="Basic residues" evidence="1">
    <location>
        <begin position="488"/>
        <end position="505"/>
    </location>
</feature>
<feature type="compositionally biased region" description="Low complexity" evidence="1">
    <location>
        <begin position="59"/>
        <end position="86"/>
    </location>
</feature>
<feature type="region of interest" description="Disordered" evidence="1">
    <location>
        <begin position="278"/>
        <end position="327"/>
    </location>
</feature>
<gene>
    <name evidence="2" type="ORF">GALMADRAFT_1364467</name>
</gene>
<feature type="compositionally biased region" description="Low complexity" evidence="1">
    <location>
        <begin position="739"/>
        <end position="748"/>
    </location>
</feature>
<dbReference type="AlphaFoldDB" id="A0A067S482"/>
<reference evidence="3" key="1">
    <citation type="journal article" date="2014" name="Proc. Natl. Acad. Sci. U.S.A.">
        <title>Extensive sampling of basidiomycete genomes demonstrates inadequacy of the white-rot/brown-rot paradigm for wood decay fungi.</title>
        <authorList>
            <person name="Riley R."/>
            <person name="Salamov A.A."/>
            <person name="Brown D.W."/>
            <person name="Nagy L.G."/>
            <person name="Floudas D."/>
            <person name="Held B.W."/>
            <person name="Levasseur A."/>
            <person name="Lombard V."/>
            <person name="Morin E."/>
            <person name="Otillar R."/>
            <person name="Lindquist E.A."/>
            <person name="Sun H."/>
            <person name="LaButti K.M."/>
            <person name="Schmutz J."/>
            <person name="Jabbour D."/>
            <person name="Luo H."/>
            <person name="Baker S.E."/>
            <person name="Pisabarro A.G."/>
            <person name="Walton J.D."/>
            <person name="Blanchette R.A."/>
            <person name="Henrissat B."/>
            <person name="Martin F."/>
            <person name="Cullen D."/>
            <person name="Hibbett D.S."/>
            <person name="Grigoriev I.V."/>
        </authorList>
    </citation>
    <scope>NUCLEOTIDE SEQUENCE [LARGE SCALE GENOMIC DNA]</scope>
    <source>
        <strain evidence="3">CBS 339.88</strain>
    </source>
</reference>
<feature type="region of interest" description="Disordered" evidence="1">
    <location>
        <begin position="34"/>
        <end position="87"/>
    </location>
</feature>
<feature type="region of interest" description="Disordered" evidence="1">
    <location>
        <begin position="397"/>
        <end position="418"/>
    </location>
</feature>
<protein>
    <submittedName>
        <fullName evidence="2">Uncharacterized protein</fullName>
    </submittedName>
</protein>
<dbReference type="HOGENOM" id="CLU_355271_0_0_1"/>
<feature type="compositionally biased region" description="Low complexity" evidence="1">
    <location>
        <begin position="639"/>
        <end position="651"/>
    </location>
</feature>
<dbReference type="Proteomes" id="UP000027222">
    <property type="component" value="Unassembled WGS sequence"/>
</dbReference>
<name>A0A067S482_GALM3</name>
<feature type="region of interest" description="Disordered" evidence="1">
    <location>
        <begin position="727"/>
        <end position="748"/>
    </location>
</feature>
<accession>A0A067S482</accession>
<evidence type="ECO:0000313" key="2">
    <source>
        <dbReference type="EMBL" id="KDR65640.1"/>
    </source>
</evidence>
<dbReference type="STRING" id="685588.A0A067S482"/>
<feature type="region of interest" description="Disordered" evidence="1">
    <location>
        <begin position="111"/>
        <end position="135"/>
    </location>
</feature>
<keyword evidence="3" id="KW-1185">Reference proteome</keyword>
<proteinExistence type="predicted"/>
<feature type="compositionally biased region" description="Polar residues" evidence="1">
    <location>
        <begin position="607"/>
        <end position="621"/>
    </location>
</feature>
<feature type="compositionally biased region" description="Pro residues" evidence="1">
    <location>
        <begin position="314"/>
        <end position="324"/>
    </location>
</feature>
<feature type="region of interest" description="Disordered" evidence="1">
    <location>
        <begin position="488"/>
        <end position="507"/>
    </location>
</feature>
<organism evidence="2 3">
    <name type="scientific">Galerina marginata (strain CBS 339.88)</name>
    <dbReference type="NCBI Taxonomy" id="685588"/>
    <lineage>
        <taxon>Eukaryota</taxon>
        <taxon>Fungi</taxon>
        <taxon>Dikarya</taxon>
        <taxon>Basidiomycota</taxon>
        <taxon>Agaricomycotina</taxon>
        <taxon>Agaricomycetes</taxon>
        <taxon>Agaricomycetidae</taxon>
        <taxon>Agaricales</taxon>
        <taxon>Agaricineae</taxon>
        <taxon>Strophariaceae</taxon>
        <taxon>Galerina</taxon>
    </lineage>
</organism>